<dbReference type="AlphaFoldDB" id="A0A175RC38"/>
<dbReference type="InterPro" id="IPR035437">
    <property type="entry name" value="SNase_OB-fold_sf"/>
</dbReference>
<evidence type="ECO:0000313" key="4">
    <source>
        <dbReference type="Proteomes" id="UP000078272"/>
    </source>
</evidence>
<gene>
    <name evidence="3" type="ORF">NS226_08165</name>
</gene>
<dbReference type="Proteomes" id="UP000078272">
    <property type="component" value="Unassembled WGS sequence"/>
</dbReference>
<proteinExistence type="predicted"/>
<comment type="caution">
    <text evidence="3">The sequence shown here is derived from an EMBL/GenBank/DDBJ whole genome shotgun (WGS) entry which is preliminary data.</text>
</comment>
<protein>
    <submittedName>
        <fullName evidence="3">Nuclease</fullName>
    </submittedName>
</protein>
<dbReference type="EMBL" id="LDPZ01000016">
    <property type="protein sequence ID" value="KTQ96368.1"/>
    <property type="molecule type" value="Genomic_DNA"/>
</dbReference>
<dbReference type="SUPFAM" id="SSF50199">
    <property type="entry name" value="Staphylococcal nuclease"/>
    <property type="match status" value="1"/>
</dbReference>
<dbReference type="PATRIC" id="fig|401562.3.peg.978"/>
<dbReference type="SMART" id="SM00318">
    <property type="entry name" value="SNc"/>
    <property type="match status" value="1"/>
</dbReference>
<evidence type="ECO:0000313" key="3">
    <source>
        <dbReference type="EMBL" id="KTQ96368.1"/>
    </source>
</evidence>
<evidence type="ECO:0000256" key="1">
    <source>
        <dbReference type="SAM" id="MobiDB-lite"/>
    </source>
</evidence>
<feature type="domain" description="TNase-like" evidence="2">
    <location>
        <begin position="12"/>
        <end position="109"/>
    </location>
</feature>
<feature type="region of interest" description="Disordered" evidence="1">
    <location>
        <begin position="108"/>
        <end position="129"/>
    </location>
</feature>
<name>A0A175RC38_9HYPH</name>
<dbReference type="Pfam" id="PF00565">
    <property type="entry name" value="SNase"/>
    <property type="match status" value="1"/>
</dbReference>
<accession>A0A175RC38</accession>
<evidence type="ECO:0000259" key="2">
    <source>
        <dbReference type="PROSITE" id="PS50830"/>
    </source>
</evidence>
<dbReference type="PROSITE" id="PS50830">
    <property type="entry name" value="TNASE_3"/>
    <property type="match status" value="1"/>
</dbReference>
<dbReference type="Gene3D" id="2.40.50.90">
    <property type="match status" value="1"/>
</dbReference>
<reference evidence="3 4" key="1">
    <citation type="journal article" date="2016" name="Front. Microbiol.">
        <title>Genomic Resource of Rice Seed Associated Bacteria.</title>
        <authorList>
            <person name="Midha S."/>
            <person name="Bansal K."/>
            <person name="Sharma S."/>
            <person name="Kumar N."/>
            <person name="Patil P.P."/>
            <person name="Chaudhry V."/>
            <person name="Patil P.B."/>
        </authorList>
    </citation>
    <scope>NUCLEOTIDE SEQUENCE [LARGE SCALE GENOMIC DNA]</scope>
    <source>
        <strain evidence="3 4">NS226</strain>
    </source>
</reference>
<dbReference type="InterPro" id="IPR016071">
    <property type="entry name" value="Staphylococal_nuclease_OB-fold"/>
</dbReference>
<sequence>MLATVTAQAVAAPTTGRVAWVIDGDTFRLASGERIRLAGIDAPESRKDQARCAEEIALGRDATRRAIELLKNQVVTFERVGRSYERTVARVTLNGRDVGQQFIAEGIARPWPPHRPKPDWCSGAVAPSE</sequence>
<organism evidence="3 4">
    <name type="scientific">Aureimonas ureilytica</name>
    <dbReference type="NCBI Taxonomy" id="401562"/>
    <lineage>
        <taxon>Bacteria</taxon>
        <taxon>Pseudomonadati</taxon>
        <taxon>Pseudomonadota</taxon>
        <taxon>Alphaproteobacteria</taxon>
        <taxon>Hyphomicrobiales</taxon>
        <taxon>Aurantimonadaceae</taxon>
        <taxon>Aureimonas</taxon>
    </lineage>
</organism>